<evidence type="ECO:0000259" key="3">
    <source>
        <dbReference type="Pfam" id="PF20696"/>
    </source>
</evidence>
<dbReference type="Pfam" id="PF01977">
    <property type="entry name" value="UbiD"/>
    <property type="match status" value="1"/>
</dbReference>
<dbReference type="InterPro" id="IPR049381">
    <property type="entry name" value="UbiD-like_C"/>
</dbReference>
<reference evidence="4" key="1">
    <citation type="submission" date="2018-01" db="EMBL/GenBank/DDBJ databases">
        <authorList>
            <person name="Regsiter A."/>
            <person name="William W."/>
        </authorList>
    </citation>
    <scope>NUCLEOTIDE SEQUENCE</scope>
    <source>
        <strain evidence="4">TRIP AH-1</strain>
    </source>
</reference>
<accession>A0A445MSI5</accession>
<protein>
    <submittedName>
        <fullName evidence="4">Putative phenylphosphate carboxylase, alpha subunit</fullName>
    </submittedName>
</protein>
<dbReference type="SUPFAM" id="SSF143968">
    <property type="entry name" value="UbiD C-terminal domain-like"/>
    <property type="match status" value="1"/>
</dbReference>
<evidence type="ECO:0000313" key="4">
    <source>
        <dbReference type="EMBL" id="SPD72392.1"/>
    </source>
</evidence>
<dbReference type="GO" id="GO:0046281">
    <property type="term" value="P:cinnamic acid catabolic process"/>
    <property type="evidence" value="ECO:0007669"/>
    <property type="project" value="TreeGrafter"/>
</dbReference>
<dbReference type="Gene3D" id="3.40.1670.10">
    <property type="entry name" value="UbiD C-terminal domain-like"/>
    <property type="match status" value="1"/>
</dbReference>
<organism evidence="4">
    <name type="scientific">uncultured Desulfobacterium sp</name>
    <dbReference type="NCBI Taxonomy" id="201089"/>
    <lineage>
        <taxon>Bacteria</taxon>
        <taxon>Pseudomonadati</taxon>
        <taxon>Thermodesulfobacteriota</taxon>
        <taxon>Desulfobacteria</taxon>
        <taxon>Desulfobacterales</taxon>
        <taxon>Desulfobacteriaceae</taxon>
        <taxon>Desulfobacterium</taxon>
        <taxon>environmental samples</taxon>
    </lineage>
</organism>
<name>A0A445MSI5_9BACT</name>
<dbReference type="SUPFAM" id="SSF50475">
    <property type="entry name" value="FMN-binding split barrel"/>
    <property type="match status" value="1"/>
</dbReference>
<dbReference type="GO" id="GO:0033494">
    <property type="term" value="P:ferulate metabolic process"/>
    <property type="evidence" value="ECO:0007669"/>
    <property type="project" value="TreeGrafter"/>
</dbReference>
<dbReference type="PANTHER" id="PTHR30108">
    <property type="entry name" value="3-OCTAPRENYL-4-HYDROXYBENZOATE CARBOXY-LYASE-RELATED"/>
    <property type="match status" value="1"/>
</dbReference>
<dbReference type="GO" id="GO:0016831">
    <property type="term" value="F:carboxy-lyase activity"/>
    <property type="evidence" value="ECO:0007669"/>
    <property type="project" value="InterPro"/>
</dbReference>
<dbReference type="InterPro" id="IPR002830">
    <property type="entry name" value="UbiD"/>
</dbReference>
<feature type="domain" description="3-octaprenyl-4-hydroxybenzoate carboxy-lyase-like N-terminal" evidence="2">
    <location>
        <begin position="12"/>
        <end position="93"/>
    </location>
</feature>
<dbReference type="AlphaFoldDB" id="A0A445MSI5"/>
<dbReference type="InterPro" id="IPR049383">
    <property type="entry name" value="UbiD-like_N"/>
</dbReference>
<feature type="domain" description="3-octaprenyl-4-hydroxybenzoate carboxy-lyase-like Rift-related" evidence="1">
    <location>
        <begin position="117"/>
        <end position="315"/>
    </location>
</feature>
<evidence type="ECO:0000259" key="1">
    <source>
        <dbReference type="Pfam" id="PF01977"/>
    </source>
</evidence>
<gene>
    <name evidence="4" type="ORF">PITCH_A1330005</name>
</gene>
<feature type="domain" description="3-octaprenyl-4-hydroxybenzoate carboxy-lyase-like C-terminal" evidence="3">
    <location>
        <begin position="343"/>
        <end position="435"/>
    </location>
</feature>
<dbReference type="NCBIfam" id="TIGR00148">
    <property type="entry name" value="UbiD family decarboxylase"/>
    <property type="match status" value="1"/>
</dbReference>
<evidence type="ECO:0000259" key="2">
    <source>
        <dbReference type="Pfam" id="PF20695"/>
    </source>
</evidence>
<sequence length="493" mass="54865">MGFPYDDMRSFIDDLEKEGELIRVQEEVDWNLEAGAIARRLAELTQGRSVKKGGQPAAVFENVKGYPKGFRLAVGTHYNPKRVSLAFGLEDSDHRTLQDLQKAFIDAVDHPIKPVVVKNGSCKENKLFGDEVNLYKFPAPMVHEGDGGRYMCTLHFLVSKRLDSDWTNWGMYRAMIHDKRTLGGLFIHSQHGPDIYYEYEAADKPMPFAIVIGADPLSLFFSAAPLPRGLSEVDAVGGARGKAVRMVKCETNDLMVPADAEIVIEGVVPPRVRAYEGPFGEFTGYRASPRDKRPVYAVKCITYRNDPILTMSCMGVPVDEGDIVWSVGLGSMYKRSLINAGLPVVDVNLPPEASGVLTVVSTKTPYRGIAHTIANVLDGEFKMVSMSQHILVVNDDVDIFNIPELLHTWASRVHPERDIFVRRGRPGLPLAPWADLDERQKMTAPSALYDATWSLDWSPEIAIPPKAAFKSIFPVEVQEKILSKWLSYGFNAV</sequence>
<dbReference type="PANTHER" id="PTHR30108:SF17">
    <property type="entry name" value="FERULIC ACID DECARBOXYLASE 1"/>
    <property type="match status" value="1"/>
</dbReference>
<dbReference type="InterPro" id="IPR048304">
    <property type="entry name" value="UbiD_Rift_dom"/>
</dbReference>
<dbReference type="Pfam" id="PF20696">
    <property type="entry name" value="UbiD_C"/>
    <property type="match status" value="1"/>
</dbReference>
<dbReference type="GO" id="GO:0005737">
    <property type="term" value="C:cytoplasm"/>
    <property type="evidence" value="ECO:0007669"/>
    <property type="project" value="TreeGrafter"/>
</dbReference>
<proteinExistence type="predicted"/>
<dbReference type="Pfam" id="PF20695">
    <property type="entry name" value="UbiD_N"/>
    <property type="match status" value="1"/>
</dbReference>
<dbReference type="EMBL" id="OJIN01000039">
    <property type="protein sequence ID" value="SPD72392.1"/>
    <property type="molecule type" value="Genomic_DNA"/>
</dbReference>